<evidence type="ECO:0000313" key="3">
    <source>
        <dbReference type="Proteomes" id="UP000823749"/>
    </source>
</evidence>
<dbReference type="AlphaFoldDB" id="A0AAV6L0X7"/>
<keyword evidence="3" id="KW-1185">Reference proteome</keyword>
<feature type="region of interest" description="Disordered" evidence="1">
    <location>
        <begin position="151"/>
        <end position="176"/>
    </location>
</feature>
<evidence type="ECO:0000256" key="1">
    <source>
        <dbReference type="SAM" id="MobiDB-lite"/>
    </source>
</evidence>
<reference evidence="2" key="1">
    <citation type="submission" date="2020-08" db="EMBL/GenBank/DDBJ databases">
        <title>Plant Genome Project.</title>
        <authorList>
            <person name="Zhang R.-G."/>
        </authorList>
    </citation>
    <scope>NUCLEOTIDE SEQUENCE</scope>
    <source>
        <strain evidence="2">WSP0</strain>
        <tissue evidence="2">Leaf</tissue>
    </source>
</reference>
<name>A0AAV6L0X7_9ERIC</name>
<evidence type="ECO:0000313" key="2">
    <source>
        <dbReference type="EMBL" id="KAG5558018.1"/>
    </source>
</evidence>
<sequence>MWGYFFAIRSLYSTYGRVITSSSQFSSSGPRPTGEEDDDVDGTNDEVDDDCTGGKKQVDDLAIQGKSEADKESINAPSLNPDMLLLKGVPHQARVEKETEGTAATLIVTGNKVQLSSLPRTADQVFQKKVVDINDTNSNSYQGLDSFVQDSQSPSQVESQASESTNKAQVSEAQEEIRGNDLVRQHEEVERTAMLTYGPVVIERPSQVPGIELEVDLNQRKLIDLPMMGAATLVLVFPLEVDVLLFLWMVLILAATTYIGVDAD</sequence>
<proteinExistence type="predicted"/>
<protein>
    <submittedName>
        <fullName evidence="2">Uncharacterized protein</fullName>
    </submittedName>
</protein>
<feature type="region of interest" description="Disordered" evidence="1">
    <location>
        <begin position="22"/>
        <end position="59"/>
    </location>
</feature>
<comment type="caution">
    <text evidence="2">The sequence shown here is derived from an EMBL/GenBank/DDBJ whole genome shotgun (WGS) entry which is preliminary data.</text>
</comment>
<accession>A0AAV6L0X7</accession>
<feature type="compositionally biased region" description="Acidic residues" evidence="1">
    <location>
        <begin position="35"/>
        <end position="51"/>
    </location>
</feature>
<dbReference type="Proteomes" id="UP000823749">
    <property type="component" value="Chromosome 3"/>
</dbReference>
<organism evidence="2 3">
    <name type="scientific">Rhododendron griersonianum</name>
    <dbReference type="NCBI Taxonomy" id="479676"/>
    <lineage>
        <taxon>Eukaryota</taxon>
        <taxon>Viridiplantae</taxon>
        <taxon>Streptophyta</taxon>
        <taxon>Embryophyta</taxon>
        <taxon>Tracheophyta</taxon>
        <taxon>Spermatophyta</taxon>
        <taxon>Magnoliopsida</taxon>
        <taxon>eudicotyledons</taxon>
        <taxon>Gunneridae</taxon>
        <taxon>Pentapetalae</taxon>
        <taxon>asterids</taxon>
        <taxon>Ericales</taxon>
        <taxon>Ericaceae</taxon>
        <taxon>Ericoideae</taxon>
        <taxon>Rhodoreae</taxon>
        <taxon>Rhododendron</taxon>
    </lineage>
</organism>
<feature type="compositionally biased region" description="Polar residues" evidence="1">
    <location>
        <begin position="151"/>
        <end position="172"/>
    </location>
</feature>
<dbReference type="EMBL" id="JACTNZ010000003">
    <property type="protein sequence ID" value="KAG5558018.1"/>
    <property type="molecule type" value="Genomic_DNA"/>
</dbReference>
<gene>
    <name evidence="2" type="ORF">RHGRI_008054</name>
</gene>